<dbReference type="CDD" id="cd00082">
    <property type="entry name" value="HisKA"/>
    <property type="match status" value="1"/>
</dbReference>
<evidence type="ECO:0000313" key="13">
    <source>
        <dbReference type="Proteomes" id="UP000092871"/>
    </source>
</evidence>
<dbReference type="Gene3D" id="3.30.565.10">
    <property type="entry name" value="Histidine kinase-like ATPase, C-terminal domain"/>
    <property type="match status" value="1"/>
</dbReference>
<organism evidence="10 13">
    <name type="scientific">Marinomonas gallaica</name>
    <dbReference type="NCBI Taxonomy" id="1806667"/>
    <lineage>
        <taxon>Bacteria</taxon>
        <taxon>Pseudomonadati</taxon>
        <taxon>Pseudomonadota</taxon>
        <taxon>Gammaproteobacteria</taxon>
        <taxon>Oceanospirillales</taxon>
        <taxon>Oceanospirillaceae</taxon>
        <taxon>Marinomonas</taxon>
    </lineage>
</organism>
<evidence type="ECO:0000256" key="3">
    <source>
        <dbReference type="ARBA" id="ARBA00022553"/>
    </source>
</evidence>
<dbReference type="SUPFAM" id="SSF55785">
    <property type="entry name" value="PYP-like sensor domain (PAS domain)"/>
    <property type="match status" value="1"/>
</dbReference>
<dbReference type="RefSeq" id="WP_083203022.1">
    <property type="nucleotide sequence ID" value="NZ_FLRA01000010.1"/>
</dbReference>
<dbReference type="SMART" id="SM00091">
    <property type="entry name" value="PAS"/>
    <property type="match status" value="1"/>
</dbReference>
<evidence type="ECO:0000313" key="12">
    <source>
        <dbReference type="Proteomes" id="UP000092840"/>
    </source>
</evidence>
<sequence>MNTQTYLAVDVFFLAFYTLMLVFIWKISRNNPDQERPSSLLWLSIMLIILSVIDLVFDHSHYHPESFSGMVTMILNAAYGIGATLALLYLLFNWRERNRSKSLHLNNQRLQEEIDRRRSVEAELRRLSDSLEHEVALRTSELQEIKDKLEQEVQATEQANKRMMSIFESAPNGMLVVNREGIITQANSMVASIFRCQVQELVGRSVDSLVPSELRERHEVDRDGFQAKPSKRKMGARRDLYGARLDGSYVPLEVGLHPVELDGNTEIVAAIVDISERKAYEKRIHERNEALEVSNRELQEFAFIASHDLREPLRKIISFSILLQEGEYGKFNEEGQVFSGYIVNAAQRMRDLLTDLLAYSRVTSKANPFKSVRLNPLLEEVLEDLQLIIEETQAQIHIESLPSAEVDQVQMRQLFQNLISNSLKYHHPDRVPEVFISGQEKEDSIYLELRDNGIGFDPQFSEQVFDIFKRLHDRQDYSGTGMGLAICRKIVLRHGGTIVAQSQEGEGTTMLIELPKQQVDQHVSN</sequence>
<dbReference type="CDD" id="cd00130">
    <property type="entry name" value="PAS"/>
    <property type="match status" value="1"/>
</dbReference>
<evidence type="ECO:0000259" key="9">
    <source>
        <dbReference type="PROSITE" id="PS50112"/>
    </source>
</evidence>
<name>A0A1C3JQB2_9GAMM</name>
<dbReference type="GO" id="GO:0000155">
    <property type="term" value="F:phosphorelay sensor kinase activity"/>
    <property type="evidence" value="ECO:0007669"/>
    <property type="project" value="InterPro"/>
</dbReference>
<dbReference type="InterPro" id="IPR036097">
    <property type="entry name" value="HisK_dim/P_sf"/>
</dbReference>
<dbReference type="InterPro" id="IPR005467">
    <property type="entry name" value="His_kinase_dom"/>
</dbReference>
<dbReference type="EMBL" id="FLRA01000010">
    <property type="protein sequence ID" value="SBT17307.1"/>
    <property type="molecule type" value="Genomic_DNA"/>
</dbReference>
<feature type="coiled-coil region" evidence="6">
    <location>
        <begin position="110"/>
        <end position="166"/>
    </location>
</feature>
<evidence type="ECO:0000256" key="2">
    <source>
        <dbReference type="ARBA" id="ARBA00012438"/>
    </source>
</evidence>
<dbReference type="InterPro" id="IPR003594">
    <property type="entry name" value="HATPase_dom"/>
</dbReference>
<dbReference type="Proteomes" id="UP000092871">
    <property type="component" value="Unassembled WGS sequence"/>
</dbReference>
<feature type="transmembrane region" description="Helical" evidence="7">
    <location>
        <begin position="39"/>
        <end position="57"/>
    </location>
</feature>
<dbReference type="FunFam" id="3.30.565.10:FF:000006">
    <property type="entry name" value="Sensor histidine kinase WalK"/>
    <property type="match status" value="1"/>
</dbReference>
<dbReference type="NCBIfam" id="TIGR00229">
    <property type="entry name" value="sensory_box"/>
    <property type="match status" value="1"/>
</dbReference>
<dbReference type="Gene3D" id="1.10.287.130">
    <property type="match status" value="1"/>
</dbReference>
<evidence type="ECO:0000256" key="1">
    <source>
        <dbReference type="ARBA" id="ARBA00000085"/>
    </source>
</evidence>
<keyword evidence="5" id="KW-0418">Kinase</keyword>
<evidence type="ECO:0000313" key="10">
    <source>
        <dbReference type="EMBL" id="SBT17307.1"/>
    </source>
</evidence>
<dbReference type="PANTHER" id="PTHR43304:SF1">
    <property type="entry name" value="PAC DOMAIN-CONTAINING PROTEIN"/>
    <property type="match status" value="1"/>
</dbReference>
<keyword evidence="12" id="KW-1185">Reference proteome</keyword>
<dbReference type="SUPFAM" id="SSF47384">
    <property type="entry name" value="Homodimeric domain of signal transducing histidine kinase"/>
    <property type="match status" value="1"/>
</dbReference>
<dbReference type="Gene3D" id="3.30.450.20">
    <property type="entry name" value="PAS domain"/>
    <property type="match status" value="1"/>
</dbReference>
<feature type="transmembrane region" description="Helical" evidence="7">
    <location>
        <begin position="6"/>
        <end position="27"/>
    </location>
</feature>
<dbReference type="InterPro" id="IPR003661">
    <property type="entry name" value="HisK_dim/P_dom"/>
</dbReference>
<dbReference type="SMART" id="SM00388">
    <property type="entry name" value="HisKA"/>
    <property type="match status" value="1"/>
</dbReference>
<dbReference type="PRINTS" id="PR00344">
    <property type="entry name" value="BCTRLSENSOR"/>
</dbReference>
<gene>
    <name evidence="10" type="primary">cph1</name>
    <name evidence="10" type="ORF">MGA5115_01417</name>
    <name evidence="11" type="ORF">MGA5116_02864</name>
</gene>
<comment type="catalytic activity">
    <reaction evidence="1">
        <text>ATP + protein L-histidine = ADP + protein N-phospho-L-histidine.</text>
        <dbReference type="EC" id="2.7.13.3"/>
    </reaction>
</comment>
<dbReference type="EC" id="2.7.13.3" evidence="2"/>
<keyword evidence="3" id="KW-0597">Phosphoprotein</keyword>
<dbReference type="AlphaFoldDB" id="A0A1C3JQB2"/>
<keyword evidence="7" id="KW-1133">Transmembrane helix</keyword>
<dbReference type="PROSITE" id="PS50109">
    <property type="entry name" value="HIS_KIN"/>
    <property type="match status" value="1"/>
</dbReference>
<dbReference type="OrthoDB" id="9808408at2"/>
<evidence type="ECO:0000259" key="8">
    <source>
        <dbReference type="PROSITE" id="PS50109"/>
    </source>
</evidence>
<dbReference type="Pfam" id="PF00512">
    <property type="entry name" value="HisKA"/>
    <property type="match status" value="1"/>
</dbReference>
<proteinExistence type="predicted"/>
<evidence type="ECO:0000256" key="7">
    <source>
        <dbReference type="SAM" id="Phobius"/>
    </source>
</evidence>
<dbReference type="InterPro" id="IPR000014">
    <property type="entry name" value="PAS"/>
</dbReference>
<reference evidence="11 12" key="2">
    <citation type="submission" date="2016-06" db="EMBL/GenBank/DDBJ databases">
        <authorList>
            <person name="Rodrigo-Torres L."/>
            <person name="Arahal D.R."/>
        </authorList>
    </citation>
    <scope>NUCLEOTIDE SEQUENCE [LARGE SCALE GENOMIC DNA]</scope>
    <source>
        <strain evidence="11 12">CECT 5116</strain>
    </source>
</reference>
<dbReference type="SMART" id="SM00387">
    <property type="entry name" value="HATPase_c"/>
    <property type="match status" value="1"/>
</dbReference>
<keyword evidence="4 10" id="KW-0808">Transferase</keyword>
<evidence type="ECO:0000256" key="4">
    <source>
        <dbReference type="ARBA" id="ARBA00022679"/>
    </source>
</evidence>
<protein>
    <recommendedName>
        <fullName evidence="2">histidine kinase</fullName>
        <ecNumber evidence="2">2.7.13.3</ecNumber>
    </recommendedName>
</protein>
<dbReference type="Pfam" id="PF02518">
    <property type="entry name" value="HATPase_c"/>
    <property type="match status" value="1"/>
</dbReference>
<evidence type="ECO:0000256" key="6">
    <source>
        <dbReference type="SAM" id="Coils"/>
    </source>
</evidence>
<dbReference type="PANTHER" id="PTHR43304">
    <property type="entry name" value="PHYTOCHROME-LIKE PROTEIN CPH1"/>
    <property type="match status" value="1"/>
</dbReference>
<reference evidence="10 13" key="1">
    <citation type="submission" date="2016-06" db="EMBL/GenBank/DDBJ databases">
        <authorList>
            <person name="Kjaerup R.B."/>
            <person name="Dalgaard T.S."/>
            <person name="Juul-Madsen H.R."/>
        </authorList>
    </citation>
    <scope>NUCLEOTIDE SEQUENCE [LARGE SCALE GENOMIC DNA]</scope>
    <source>
        <strain evidence="10 13">CECT 5115</strain>
    </source>
</reference>
<dbReference type="InterPro" id="IPR052162">
    <property type="entry name" value="Sensor_kinase/Photoreceptor"/>
</dbReference>
<keyword evidence="7" id="KW-0812">Transmembrane</keyword>
<dbReference type="PROSITE" id="PS50112">
    <property type="entry name" value="PAS"/>
    <property type="match status" value="1"/>
</dbReference>
<dbReference type="GO" id="GO:0006355">
    <property type="term" value="P:regulation of DNA-templated transcription"/>
    <property type="evidence" value="ECO:0007669"/>
    <property type="project" value="InterPro"/>
</dbReference>
<dbReference type="Pfam" id="PF00989">
    <property type="entry name" value="PAS"/>
    <property type="match status" value="1"/>
</dbReference>
<feature type="domain" description="Histidine kinase" evidence="8">
    <location>
        <begin position="304"/>
        <end position="518"/>
    </location>
</feature>
<dbReference type="EMBL" id="FLRB01000016">
    <property type="protein sequence ID" value="SBT22249.1"/>
    <property type="molecule type" value="Genomic_DNA"/>
</dbReference>
<accession>A0A1C3JQB2</accession>
<dbReference type="InterPro" id="IPR004358">
    <property type="entry name" value="Sig_transdc_His_kin-like_C"/>
</dbReference>
<dbReference type="Proteomes" id="UP000092840">
    <property type="component" value="Unassembled WGS sequence"/>
</dbReference>
<dbReference type="InterPro" id="IPR013767">
    <property type="entry name" value="PAS_fold"/>
</dbReference>
<keyword evidence="7" id="KW-0472">Membrane</keyword>
<feature type="transmembrane region" description="Helical" evidence="7">
    <location>
        <begin position="69"/>
        <end position="92"/>
    </location>
</feature>
<evidence type="ECO:0000313" key="11">
    <source>
        <dbReference type="EMBL" id="SBT22249.1"/>
    </source>
</evidence>
<dbReference type="SUPFAM" id="SSF55874">
    <property type="entry name" value="ATPase domain of HSP90 chaperone/DNA topoisomerase II/histidine kinase"/>
    <property type="match status" value="1"/>
</dbReference>
<evidence type="ECO:0000256" key="5">
    <source>
        <dbReference type="ARBA" id="ARBA00022777"/>
    </source>
</evidence>
<dbReference type="InterPro" id="IPR035965">
    <property type="entry name" value="PAS-like_dom_sf"/>
</dbReference>
<feature type="domain" description="PAS" evidence="9">
    <location>
        <begin position="159"/>
        <end position="228"/>
    </location>
</feature>
<keyword evidence="6" id="KW-0175">Coiled coil</keyword>
<dbReference type="InterPro" id="IPR036890">
    <property type="entry name" value="HATPase_C_sf"/>
</dbReference>
<dbReference type="GO" id="GO:0005886">
    <property type="term" value="C:plasma membrane"/>
    <property type="evidence" value="ECO:0007669"/>
    <property type="project" value="UniProtKB-ARBA"/>
</dbReference>